<accession>I3D1K6</accession>
<dbReference type="AlphaFoldDB" id="I3D1K6"/>
<name>I3D1K6_9ARCH</name>
<organism evidence="1 2">
    <name type="scientific">Candidatus Nitrosopumilus salarius BD31</name>
    <dbReference type="NCBI Taxonomy" id="859350"/>
    <lineage>
        <taxon>Archaea</taxon>
        <taxon>Nitrososphaerota</taxon>
        <taxon>Nitrososphaeria</taxon>
        <taxon>Nitrosopumilales</taxon>
        <taxon>Nitrosopumilaceae</taxon>
        <taxon>Nitrosopumilus</taxon>
    </lineage>
</organism>
<dbReference type="EMBL" id="AEXL02000111">
    <property type="protein sequence ID" value="EIJ65599.1"/>
    <property type="molecule type" value="Genomic_DNA"/>
</dbReference>
<gene>
    <name evidence="1" type="ORF">BD31_I1571</name>
</gene>
<dbReference type="Pfam" id="PF18728">
    <property type="entry name" value="HEPN_AbiV"/>
    <property type="match status" value="1"/>
</dbReference>
<proteinExistence type="predicted"/>
<protein>
    <submittedName>
        <fullName evidence="1">Uncharacterized protein</fullName>
    </submittedName>
</protein>
<sequence>MFETPNKDNKSYFRKRISDHKNKLLLAARDAYLMGLMHDGYFSKENPVHSLEEFQEKLYKLLKTNKNLVKLVADSYLIQGLNPLKKKGLYVDFDGEKIIMPKSIKRKEAKFALEQAERVVRYFPKTHGCKVT</sequence>
<evidence type="ECO:0000313" key="1">
    <source>
        <dbReference type="EMBL" id="EIJ65599.1"/>
    </source>
</evidence>
<comment type="caution">
    <text evidence="1">The sequence shown here is derived from an EMBL/GenBank/DDBJ whole genome shotgun (WGS) entry which is preliminary data.</text>
</comment>
<keyword evidence="2" id="KW-1185">Reference proteome</keyword>
<dbReference type="NCBIfam" id="TIGR04498">
    <property type="entry name" value="AbiV_defense"/>
    <property type="match status" value="1"/>
</dbReference>
<reference evidence="1 2" key="1">
    <citation type="journal article" date="2012" name="J. Bacteriol.">
        <title>Genome sequence of "Candidatus Nitrosopumilus salaria" BD31, an ammonia-oxidizing archaeon from the San Francisco Bay estuary.</title>
        <authorList>
            <person name="Mosier A.C."/>
            <person name="Allen E.E."/>
            <person name="Kim M."/>
            <person name="Ferriera S."/>
            <person name="Francis C.A."/>
        </authorList>
    </citation>
    <scope>NUCLEOTIDE SEQUENCE [LARGE SCALE GENOMIC DNA]</scope>
    <source>
        <strain evidence="1 2">BD31</strain>
    </source>
</reference>
<dbReference type="InterPro" id="IPR030987">
    <property type="entry name" value="AbiV"/>
</dbReference>
<evidence type="ECO:0000313" key="2">
    <source>
        <dbReference type="Proteomes" id="UP000003423"/>
    </source>
</evidence>
<dbReference type="PATRIC" id="fig|859350.6.peg.1354"/>
<dbReference type="Proteomes" id="UP000003423">
    <property type="component" value="Unassembled WGS sequence"/>
</dbReference>